<dbReference type="Gene3D" id="3.40.720.10">
    <property type="entry name" value="Alkaline Phosphatase, subunit A"/>
    <property type="match status" value="1"/>
</dbReference>
<evidence type="ECO:0000259" key="5">
    <source>
        <dbReference type="Pfam" id="PF00884"/>
    </source>
</evidence>
<dbReference type="InterPro" id="IPR017850">
    <property type="entry name" value="Alkaline_phosphatase_core_sf"/>
</dbReference>
<dbReference type="InterPro" id="IPR000917">
    <property type="entry name" value="Sulfatase_N"/>
</dbReference>
<dbReference type="EMBL" id="CP031165">
    <property type="protein sequence ID" value="AXV06638.1"/>
    <property type="molecule type" value="Genomic_DNA"/>
</dbReference>
<dbReference type="KEGG" id="euz:DVS28_a1953"/>
<evidence type="ECO:0000256" key="2">
    <source>
        <dbReference type="ARBA" id="ARBA00022723"/>
    </source>
</evidence>
<sequence>MLILADDLGYGEIGAYGQDIIRTPRLDRMAEEGIRFTDYYTAAPICAPSRCSLLTGTHQGHATIRHNSFNEGLEQESFSADDVTIAELLSDAGYATALYGKWGFGPDDRYFAHPGDEGDPSHPLQRGFDEFTGFIYHHHATNGYWADYWWEGNERVDIPENANGARGRYTPDDYVGRALDFMRVNAEADQPFFLMLSSQLPHTPNHVPDFSEYDDLPMANDTKKHAAMVTLLDTHVGMVLDQLAELGVADNTLVLFTSDNGPHNETTVYGGTDPIPGPNIFSAGDDIYFNANGPFRGVKQNLYEGGIRVPMIAWGPGLLAPEQQGAVSAHQWAGYDILATIADVAGVSAGAGDGISVKPLLTGGQQQAHEYLYWERFKAGAPTPQYYLNDRGRHGKFVQAVRKGKWKCLRWAPGVARDGSIDITIGGTNPQLVVPVARVPKDAWEVELFDLERDPGETVNRAPANLSLVQELTAHMDHAHQPPAATR</sequence>
<accession>A0A346XWP1</accession>
<protein>
    <submittedName>
        <fullName evidence="6">Arylsulfatase</fullName>
    </submittedName>
</protein>
<gene>
    <name evidence="6" type="ORF">DVS28_a1953</name>
</gene>
<dbReference type="InterPro" id="IPR024607">
    <property type="entry name" value="Sulfatase_CS"/>
</dbReference>
<dbReference type="Gene3D" id="3.30.1120.10">
    <property type="match status" value="1"/>
</dbReference>
<organism evidence="6 7">
    <name type="scientific">Euzebya pacifica</name>
    <dbReference type="NCBI Taxonomy" id="1608957"/>
    <lineage>
        <taxon>Bacteria</taxon>
        <taxon>Bacillati</taxon>
        <taxon>Actinomycetota</taxon>
        <taxon>Nitriliruptoria</taxon>
        <taxon>Euzebyales</taxon>
    </lineage>
</organism>
<reference evidence="6 7" key="1">
    <citation type="submission" date="2018-09" db="EMBL/GenBank/DDBJ databases">
        <title>Complete genome sequence of Euzebya sp. DY32-46 isolated from seawater of Pacific Ocean.</title>
        <authorList>
            <person name="Xu L."/>
            <person name="Wu Y.-H."/>
            <person name="Xu X.-W."/>
        </authorList>
    </citation>
    <scope>NUCLEOTIDE SEQUENCE [LARGE SCALE GENOMIC DNA]</scope>
    <source>
        <strain evidence="6 7">DY32-46</strain>
    </source>
</reference>
<dbReference type="GO" id="GO:0004065">
    <property type="term" value="F:arylsulfatase activity"/>
    <property type="evidence" value="ECO:0007669"/>
    <property type="project" value="TreeGrafter"/>
</dbReference>
<keyword evidence="7" id="KW-1185">Reference proteome</keyword>
<dbReference type="Proteomes" id="UP000264006">
    <property type="component" value="Chromosome"/>
</dbReference>
<dbReference type="Pfam" id="PF00884">
    <property type="entry name" value="Sulfatase"/>
    <property type="match status" value="1"/>
</dbReference>
<dbReference type="PANTHER" id="PTHR42693:SF53">
    <property type="entry name" value="ENDO-4-O-SULFATASE"/>
    <property type="match status" value="1"/>
</dbReference>
<comment type="similarity">
    <text evidence="1">Belongs to the sulfatase family.</text>
</comment>
<keyword evidence="4" id="KW-0106">Calcium</keyword>
<evidence type="ECO:0000256" key="4">
    <source>
        <dbReference type="ARBA" id="ARBA00022837"/>
    </source>
</evidence>
<dbReference type="SUPFAM" id="SSF53649">
    <property type="entry name" value="Alkaline phosphatase-like"/>
    <property type="match status" value="1"/>
</dbReference>
<proteinExistence type="inferred from homology"/>
<evidence type="ECO:0000256" key="3">
    <source>
        <dbReference type="ARBA" id="ARBA00022801"/>
    </source>
</evidence>
<evidence type="ECO:0000256" key="1">
    <source>
        <dbReference type="ARBA" id="ARBA00008779"/>
    </source>
</evidence>
<dbReference type="InterPro" id="IPR050738">
    <property type="entry name" value="Sulfatase"/>
</dbReference>
<name>A0A346XWP1_9ACTN</name>
<keyword evidence="3" id="KW-0378">Hydrolase</keyword>
<dbReference type="PROSITE" id="PS00523">
    <property type="entry name" value="SULFATASE_1"/>
    <property type="match status" value="1"/>
</dbReference>
<evidence type="ECO:0000313" key="6">
    <source>
        <dbReference type="EMBL" id="AXV06638.1"/>
    </source>
</evidence>
<keyword evidence="2" id="KW-0479">Metal-binding</keyword>
<evidence type="ECO:0000313" key="7">
    <source>
        <dbReference type="Proteomes" id="UP000264006"/>
    </source>
</evidence>
<dbReference type="PANTHER" id="PTHR42693">
    <property type="entry name" value="ARYLSULFATASE FAMILY MEMBER"/>
    <property type="match status" value="1"/>
</dbReference>
<feature type="domain" description="Sulfatase N-terminal" evidence="5">
    <location>
        <begin position="2"/>
        <end position="347"/>
    </location>
</feature>
<dbReference type="AlphaFoldDB" id="A0A346XWP1"/>
<dbReference type="GO" id="GO:0046872">
    <property type="term" value="F:metal ion binding"/>
    <property type="evidence" value="ECO:0007669"/>
    <property type="project" value="UniProtKB-KW"/>
</dbReference>